<accession>W4M149</accession>
<dbReference type="AlphaFoldDB" id="W4M149"/>
<comment type="caution">
    <text evidence="1">The sequence shown here is derived from an EMBL/GenBank/DDBJ whole genome shotgun (WGS) entry which is preliminary data.</text>
</comment>
<proteinExistence type="predicted"/>
<reference evidence="1 2" key="1">
    <citation type="journal article" date="2014" name="Nature">
        <title>An environmental bacterial taxon with a large and distinct metabolic repertoire.</title>
        <authorList>
            <person name="Wilson M.C."/>
            <person name="Mori T."/>
            <person name="Ruckert C."/>
            <person name="Uria A.R."/>
            <person name="Helf M.J."/>
            <person name="Takada K."/>
            <person name="Gernert C."/>
            <person name="Steffens U.A."/>
            <person name="Heycke N."/>
            <person name="Schmitt S."/>
            <person name="Rinke C."/>
            <person name="Helfrich E.J."/>
            <person name="Brachmann A.O."/>
            <person name="Gurgui C."/>
            <person name="Wakimoto T."/>
            <person name="Kracht M."/>
            <person name="Crusemann M."/>
            <person name="Hentschel U."/>
            <person name="Abe I."/>
            <person name="Matsunaga S."/>
            <person name="Kalinowski J."/>
            <person name="Takeyama H."/>
            <person name="Piel J."/>
        </authorList>
    </citation>
    <scope>NUCLEOTIDE SEQUENCE [LARGE SCALE GENOMIC DNA]</scope>
    <source>
        <strain evidence="2">TSY2</strain>
    </source>
</reference>
<organism evidence="1 2">
    <name type="scientific">Candidatus Entotheonella gemina</name>
    <dbReference type="NCBI Taxonomy" id="1429439"/>
    <lineage>
        <taxon>Bacteria</taxon>
        <taxon>Pseudomonadati</taxon>
        <taxon>Nitrospinota/Tectimicrobiota group</taxon>
        <taxon>Candidatus Tectimicrobiota</taxon>
        <taxon>Candidatus Entotheonellia</taxon>
        <taxon>Candidatus Entotheonellales</taxon>
        <taxon>Candidatus Entotheonellaceae</taxon>
        <taxon>Candidatus Entotheonella</taxon>
    </lineage>
</organism>
<gene>
    <name evidence="1" type="ORF">ETSY2_30915</name>
</gene>
<evidence type="ECO:0000313" key="1">
    <source>
        <dbReference type="EMBL" id="ETX04069.1"/>
    </source>
</evidence>
<sequence>MPFASASELKTAQHEILLAVWARLEQARVIDELTKREEYQFWREEFAQGLVCAYDDVNNPLMRVYSDSPGIKITINRELTTTMPSSENIVGGLIKAMSESFANTYYKAKGILPPEPTRPDDSILEREGHS</sequence>
<dbReference type="EMBL" id="AZHX01001316">
    <property type="protein sequence ID" value="ETX04069.1"/>
    <property type="molecule type" value="Genomic_DNA"/>
</dbReference>
<dbReference type="Proteomes" id="UP000019140">
    <property type="component" value="Unassembled WGS sequence"/>
</dbReference>
<evidence type="ECO:0000313" key="2">
    <source>
        <dbReference type="Proteomes" id="UP000019140"/>
    </source>
</evidence>
<name>W4M149_9BACT</name>
<dbReference type="HOGENOM" id="CLU_1934194_0_0_7"/>
<keyword evidence="2" id="KW-1185">Reference proteome</keyword>
<protein>
    <submittedName>
        <fullName evidence="1">Uncharacterized protein</fullName>
    </submittedName>
</protein>